<dbReference type="Proteomes" id="UP000516380">
    <property type="component" value="Chromosome"/>
</dbReference>
<protein>
    <submittedName>
        <fullName evidence="2">Uncharacterized protein</fullName>
    </submittedName>
</protein>
<sequence>MSDRLQTHRQRVGLPGQPDQSPPAPATAYGEWKGGWVDFDGVKLQVGASRGDPGPFVNGNGPELAEGIHCPSATTAAAPAKPGCSA</sequence>
<keyword evidence="3" id="KW-1185">Reference proteome</keyword>
<dbReference type="EMBL" id="AP023343">
    <property type="protein sequence ID" value="BCI87928.1"/>
    <property type="molecule type" value="Genomic_DNA"/>
</dbReference>
<evidence type="ECO:0000256" key="1">
    <source>
        <dbReference type="SAM" id="MobiDB-lite"/>
    </source>
</evidence>
<name>A0A7G1IH81_MYCKA</name>
<accession>A0A7G1IH81</accession>
<feature type="region of interest" description="Disordered" evidence="1">
    <location>
        <begin position="1"/>
        <end position="28"/>
    </location>
</feature>
<evidence type="ECO:0000313" key="2">
    <source>
        <dbReference type="EMBL" id="BCI87928.1"/>
    </source>
</evidence>
<evidence type="ECO:0000313" key="3">
    <source>
        <dbReference type="Proteomes" id="UP000516380"/>
    </source>
</evidence>
<proteinExistence type="predicted"/>
<reference evidence="2 3" key="1">
    <citation type="submission" date="2020-07" db="EMBL/GenBank/DDBJ databases">
        <title>Mycobacterium kansasii (former subtype) with zoonotic potential isolated from diseased indoor pet cat, Japan.</title>
        <authorList>
            <person name="Fukano H."/>
            <person name="Terazono T."/>
            <person name="Hoshino Y."/>
        </authorList>
    </citation>
    <scope>NUCLEOTIDE SEQUENCE [LARGE SCALE GENOMIC DNA]</scope>
    <source>
        <strain evidence="2 3">Kuro-I</strain>
    </source>
</reference>
<dbReference type="AlphaFoldDB" id="A0A7G1IH81"/>
<organism evidence="2 3">
    <name type="scientific">Mycobacterium kansasii</name>
    <dbReference type="NCBI Taxonomy" id="1768"/>
    <lineage>
        <taxon>Bacteria</taxon>
        <taxon>Bacillati</taxon>
        <taxon>Actinomycetota</taxon>
        <taxon>Actinomycetes</taxon>
        <taxon>Mycobacteriales</taxon>
        <taxon>Mycobacteriaceae</taxon>
        <taxon>Mycobacterium</taxon>
    </lineage>
</organism>
<gene>
    <name evidence="2" type="ORF">NIIDMKKI_31340</name>
</gene>